<accession>M5F621</accession>
<dbReference type="EMBL" id="CAUM01000121">
    <property type="protein sequence ID" value="CCV07336.1"/>
    <property type="molecule type" value="Genomic_DNA"/>
</dbReference>
<keyword evidence="3" id="KW-1185">Reference proteome</keyword>
<gene>
    <name evidence="2" type="ORF">MESS2_530010</name>
</gene>
<reference evidence="2 3" key="1">
    <citation type="submission" date="2013-02" db="EMBL/GenBank/DDBJ databases">
        <authorList>
            <person name="Genoscope - CEA"/>
        </authorList>
    </citation>
    <scope>NUCLEOTIDE SEQUENCE [LARGE SCALE GENOMIC DNA]</scope>
    <source>
        <strain evidence="2 3">STM 2683</strain>
    </source>
</reference>
<evidence type="ECO:0000313" key="3">
    <source>
        <dbReference type="Proteomes" id="UP000012062"/>
    </source>
</evidence>
<name>M5F621_9HYPH</name>
<feature type="region of interest" description="Disordered" evidence="1">
    <location>
        <begin position="1"/>
        <end position="23"/>
    </location>
</feature>
<organism evidence="2 3">
    <name type="scientific">Mesorhizobium metallidurans STM 2683</name>
    <dbReference type="NCBI Taxonomy" id="1297569"/>
    <lineage>
        <taxon>Bacteria</taxon>
        <taxon>Pseudomonadati</taxon>
        <taxon>Pseudomonadota</taxon>
        <taxon>Alphaproteobacteria</taxon>
        <taxon>Hyphomicrobiales</taxon>
        <taxon>Phyllobacteriaceae</taxon>
        <taxon>Mesorhizobium</taxon>
    </lineage>
</organism>
<protein>
    <submittedName>
        <fullName evidence="2">Uncharacterized protein</fullName>
    </submittedName>
</protein>
<dbReference type="STRING" id="1297569.MESS2_530010"/>
<evidence type="ECO:0000313" key="2">
    <source>
        <dbReference type="EMBL" id="CCV07336.1"/>
    </source>
</evidence>
<sequence>MSRKKADSGGSAPGLPLTNLTGSSRLERISRGCALPRDSATASPCRAVVKAAPPQAAVAEAAASDWTTHNNDSSSRAIRPEQAAFIGEVNGLARFDAIKRQGLRTQSPPYRVRSKKESIATDGCREREHDMGHNA</sequence>
<feature type="compositionally biased region" description="Basic and acidic residues" evidence="1">
    <location>
        <begin position="115"/>
        <end position="135"/>
    </location>
</feature>
<evidence type="ECO:0000256" key="1">
    <source>
        <dbReference type="SAM" id="MobiDB-lite"/>
    </source>
</evidence>
<feature type="region of interest" description="Disordered" evidence="1">
    <location>
        <begin position="104"/>
        <end position="135"/>
    </location>
</feature>
<dbReference type="AlphaFoldDB" id="M5F621"/>
<comment type="caution">
    <text evidence="2">The sequence shown here is derived from an EMBL/GenBank/DDBJ whole genome shotgun (WGS) entry which is preliminary data.</text>
</comment>
<proteinExistence type="predicted"/>
<dbReference type="Proteomes" id="UP000012062">
    <property type="component" value="Unassembled WGS sequence"/>
</dbReference>